<comment type="caution">
    <text evidence="2">The sequence shown here is derived from an EMBL/GenBank/DDBJ whole genome shotgun (WGS) entry which is preliminary data.</text>
</comment>
<feature type="chain" id="PRO_5047222180" evidence="1">
    <location>
        <begin position="20"/>
        <end position="40"/>
    </location>
</feature>
<name>A0ABV1K441_9PSEU</name>
<accession>A0ABV1K441</accession>
<evidence type="ECO:0000313" key="2">
    <source>
        <dbReference type="EMBL" id="MEQ3549227.1"/>
    </source>
</evidence>
<sequence length="40" mass="3828">MRIVRGALVLAAAAVLTLAATTGPPAPDAVADPAATTSPE</sequence>
<reference evidence="2 3" key="1">
    <citation type="submission" date="2024-03" db="EMBL/GenBank/DDBJ databases">
        <title>Draft genome sequence of Pseudonocardia nematodicida JCM 31783.</title>
        <authorList>
            <person name="Butdee W."/>
            <person name="Duangmal K."/>
        </authorList>
    </citation>
    <scope>NUCLEOTIDE SEQUENCE [LARGE SCALE GENOMIC DNA]</scope>
    <source>
        <strain evidence="2 3">JCM 31783</strain>
    </source>
</reference>
<evidence type="ECO:0000313" key="3">
    <source>
        <dbReference type="Proteomes" id="UP001494902"/>
    </source>
</evidence>
<proteinExistence type="predicted"/>
<dbReference type="EMBL" id="JBEDNQ010000001">
    <property type="protein sequence ID" value="MEQ3549227.1"/>
    <property type="molecule type" value="Genomic_DNA"/>
</dbReference>
<keyword evidence="3" id="KW-1185">Reference proteome</keyword>
<feature type="signal peptide" evidence="1">
    <location>
        <begin position="1"/>
        <end position="19"/>
    </location>
</feature>
<organism evidence="2 3">
    <name type="scientific">Pseudonocardia nematodicida</name>
    <dbReference type="NCBI Taxonomy" id="1206997"/>
    <lineage>
        <taxon>Bacteria</taxon>
        <taxon>Bacillati</taxon>
        <taxon>Actinomycetota</taxon>
        <taxon>Actinomycetes</taxon>
        <taxon>Pseudonocardiales</taxon>
        <taxon>Pseudonocardiaceae</taxon>
        <taxon>Pseudonocardia</taxon>
    </lineage>
</organism>
<dbReference type="RefSeq" id="WP_349296315.1">
    <property type="nucleotide sequence ID" value="NZ_JBEDNQ010000001.1"/>
</dbReference>
<dbReference type="Proteomes" id="UP001494902">
    <property type="component" value="Unassembled WGS sequence"/>
</dbReference>
<evidence type="ECO:0000256" key="1">
    <source>
        <dbReference type="SAM" id="SignalP"/>
    </source>
</evidence>
<protein>
    <submittedName>
        <fullName evidence="2">Uncharacterized protein</fullName>
    </submittedName>
</protein>
<gene>
    <name evidence="2" type="ORF">WIS52_01985</name>
</gene>
<keyword evidence="1" id="KW-0732">Signal</keyword>